<dbReference type="Proteomes" id="UP000694402">
    <property type="component" value="Unassembled WGS sequence"/>
</dbReference>
<feature type="domain" description="C-type lectin" evidence="14">
    <location>
        <begin position="1697"/>
        <end position="1821"/>
    </location>
</feature>
<evidence type="ECO:0000313" key="16">
    <source>
        <dbReference type="Ensembl" id="ENSOTSP00005030679.2"/>
    </source>
</evidence>
<dbReference type="InterPro" id="IPR016187">
    <property type="entry name" value="CTDL_fold"/>
</dbReference>
<evidence type="ECO:0000256" key="13">
    <source>
        <dbReference type="SAM" id="Phobius"/>
    </source>
</evidence>
<evidence type="ECO:0000256" key="4">
    <source>
        <dbReference type="ARBA" id="ARBA00022729"/>
    </source>
</evidence>
<dbReference type="Pfam" id="PF24562">
    <property type="entry name" value="CysR_MRC2_N"/>
    <property type="match status" value="1"/>
</dbReference>
<dbReference type="InterPro" id="IPR036943">
    <property type="entry name" value="FN_type2_sf"/>
</dbReference>
<evidence type="ECO:0000256" key="12">
    <source>
        <dbReference type="SAM" id="MobiDB-lite"/>
    </source>
</evidence>
<proteinExistence type="predicted"/>
<dbReference type="GO" id="GO:0015074">
    <property type="term" value="P:DNA integration"/>
    <property type="evidence" value="ECO:0007669"/>
    <property type="project" value="InterPro"/>
</dbReference>
<dbReference type="Gene3D" id="1.10.10.10">
    <property type="entry name" value="Winged helix-like DNA-binding domain superfamily/Winged helix DNA-binding domain"/>
    <property type="match status" value="1"/>
</dbReference>
<keyword evidence="2" id="KW-0254">Endocytosis</keyword>
<feature type="disulfide bond" evidence="11">
    <location>
        <begin position="340"/>
        <end position="366"/>
    </location>
</feature>
<dbReference type="Ensembl" id="ENSOTST00005033208.2">
    <property type="protein sequence ID" value="ENSOTSP00005030679.2"/>
    <property type="gene ID" value="ENSOTSG00005014258.2"/>
</dbReference>
<dbReference type="Gene3D" id="3.10.100.10">
    <property type="entry name" value="Mannose-Binding Protein A, subunit A"/>
    <property type="match status" value="9"/>
</dbReference>
<dbReference type="PROSITE" id="PS51092">
    <property type="entry name" value="FN2_2"/>
    <property type="match status" value="1"/>
</dbReference>
<feature type="domain" description="Fibronectin type-II" evidence="15">
    <location>
        <begin position="335"/>
        <end position="383"/>
    </location>
</feature>
<evidence type="ECO:0000256" key="10">
    <source>
        <dbReference type="ARBA" id="ARBA00023180"/>
    </source>
</evidence>
<keyword evidence="8 11" id="KW-1015">Disulfide bond</keyword>
<dbReference type="InterPro" id="IPR013806">
    <property type="entry name" value="Kringle-like"/>
</dbReference>
<evidence type="ECO:0000256" key="8">
    <source>
        <dbReference type="ARBA" id="ARBA00023157"/>
    </source>
</evidence>
<dbReference type="PRINTS" id="PR00013">
    <property type="entry name" value="FNTYPEII"/>
</dbReference>
<dbReference type="InterPro" id="IPR036397">
    <property type="entry name" value="RNaseH_sf"/>
</dbReference>
<dbReference type="Pfam" id="PF00059">
    <property type="entry name" value="Lectin_C"/>
    <property type="match status" value="9"/>
</dbReference>
<dbReference type="InterPro" id="IPR057667">
    <property type="entry name" value="HTH_SB"/>
</dbReference>
<dbReference type="GO" id="GO:0006313">
    <property type="term" value="P:DNA transposition"/>
    <property type="evidence" value="ECO:0007669"/>
    <property type="project" value="InterPro"/>
</dbReference>
<evidence type="ECO:0000256" key="6">
    <source>
        <dbReference type="ARBA" id="ARBA00022989"/>
    </source>
</evidence>
<dbReference type="InterPro" id="IPR002492">
    <property type="entry name" value="Transposase_Tc1-like"/>
</dbReference>
<evidence type="ECO:0000313" key="17">
    <source>
        <dbReference type="Proteomes" id="UP000694402"/>
    </source>
</evidence>
<evidence type="ECO:0008006" key="18">
    <source>
        <dbReference type="Google" id="ProtNLM"/>
    </source>
</evidence>
<keyword evidence="4" id="KW-0732">Signal</keyword>
<dbReference type="GO" id="GO:0006897">
    <property type="term" value="P:endocytosis"/>
    <property type="evidence" value="ECO:0007669"/>
    <property type="project" value="UniProtKB-KW"/>
</dbReference>
<dbReference type="PROSITE" id="PS50041">
    <property type="entry name" value="C_TYPE_LECTIN_2"/>
    <property type="match status" value="9"/>
</dbReference>
<evidence type="ECO:0000256" key="2">
    <source>
        <dbReference type="ARBA" id="ARBA00022583"/>
    </source>
</evidence>
<feature type="domain" description="C-type lectin" evidence="14">
    <location>
        <begin position="1392"/>
        <end position="1503"/>
    </location>
</feature>
<dbReference type="GO" id="GO:0003677">
    <property type="term" value="F:DNA binding"/>
    <property type="evidence" value="ECO:0007669"/>
    <property type="project" value="InterPro"/>
</dbReference>
<dbReference type="GeneTree" id="ENSGT01050000244842"/>
<dbReference type="InterPro" id="IPR001304">
    <property type="entry name" value="C-type_lectin-like"/>
</dbReference>
<dbReference type="FunFam" id="3.10.100.10:FF:000036">
    <property type="entry name" value="Lymphocyte antigen 75"/>
    <property type="match status" value="1"/>
</dbReference>
<feature type="domain" description="C-type lectin" evidence="14">
    <location>
        <begin position="670"/>
        <end position="777"/>
    </location>
</feature>
<evidence type="ECO:0000256" key="11">
    <source>
        <dbReference type="PROSITE-ProRule" id="PRU00479"/>
    </source>
</evidence>
<keyword evidence="10" id="KW-0325">Glycoprotein</keyword>
<dbReference type="PROSITE" id="PS00615">
    <property type="entry name" value="C_TYPE_LECTIN_1"/>
    <property type="match status" value="1"/>
</dbReference>
<dbReference type="Pfam" id="PF25787">
    <property type="entry name" value="HTH_SB"/>
    <property type="match status" value="1"/>
</dbReference>
<dbReference type="Gene3D" id="2.10.10.10">
    <property type="entry name" value="Fibronectin, type II, collagen-binding"/>
    <property type="match status" value="1"/>
</dbReference>
<evidence type="ECO:0000256" key="7">
    <source>
        <dbReference type="ARBA" id="ARBA00023136"/>
    </source>
</evidence>
<gene>
    <name evidence="16" type="primary">ly75</name>
</gene>
<feature type="domain" description="C-type lectin" evidence="14">
    <location>
        <begin position="1542"/>
        <end position="1657"/>
    </location>
</feature>
<keyword evidence="7 13" id="KW-0472">Membrane</keyword>
<dbReference type="FunFam" id="3.10.100.10:FF:000047">
    <property type="entry name" value="lymphocyte antigen 75"/>
    <property type="match status" value="1"/>
</dbReference>
<keyword evidence="6 13" id="KW-1133">Transmembrane helix</keyword>
<dbReference type="GO" id="GO:0016020">
    <property type="term" value="C:membrane"/>
    <property type="evidence" value="ECO:0007669"/>
    <property type="project" value="UniProtKB-SubCell"/>
</dbReference>
<feature type="domain" description="C-type lectin" evidence="14">
    <location>
        <begin position="817"/>
        <end position="953"/>
    </location>
</feature>
<protein>
    <recommendedName>
        <fullName evidence="18">Lymphocyte antigen 75</fullName>
    </recommendedName>
</protein>
<dbReference type="InterPro" id="IPR035992">
    <property type="entry name" value="Ricin_B-like_lectins"/>
</dbReference>
<evidence type="ECO:0000256" key="3">
    <source>
        <dbReference type="ARBA" id="ARBA00022692"/>
    </source>
</evidence>
<feature type="domain" description="C-type lectin" evidence="14">
    <location>
        <begin position="534"/>
        <end position="651"/>
    </location>
</feature>
<dbReference type="SUPFAM" id="SSF46689">
    <property type="entry name" value="Homeodomain-like"/>
    <property type="match status" value="1"/>
</dbReference>
<dbReference type="CDD" id="cd00062">
    <property type="entry name" value="FN2"/>
    <property type="match status" value="1"/>
</dbReference>
<comment type="subcellular location">
    <subcellularLocation>
        <location evidence="1">Membrane</location>
        <topology evidence="1">Single-pass membrane protein</topology>
    </subcellularLocation>
</comment>
<dbReference type="SUPFAM" id="SSF50370">
    <property type="entry name" value="Ricin B-like lectins"/>
    <property type="match status" value="1"/>
</dbReference>
<keyword evidence="5" id="KW-0677">Repeat</keyword>
<organism evidence="16 17">
    <name type="scientific">Oncorhynchus tshawytscha</name>
    <name type="common">Chinook salmon</name>
    <name type="synonym">Salmo tshawytscha</name>
    <dbReference type="NCBI Taxonomy" id="74940"/>
    <lineage>
        <taxon>Eukaryota</taxon>
        <taxon>Metazoa</taxon>
        <taxon>Chordata</taxon>
        <taxon>Craniata</taxon>
        <taxon>Vertebrata</taxon>
        <taxon>Euteleostomi</taxon>
        <taxon>Actinopterygii</taxon>
        <taxon>Neopterygii</taxon>
        <taxon>Teleostei</taxon>
        <taxon>Protacanthopterygii</taxon>
        <taxon>Salmoniformes</taxon>
        <taxon>Salmonidae</taxon>
        <taxon>Salmoninae</taxon>
        <taxon>Oncorhynchus</taxon>
    </lineage>
</organism>
<dbReference type="Gene3D" id="3.30.420.10">
    <property type="entry name" value="Ribonuclease H-like superfamily/Ribonuclease H"/>
    <property type="match status" value="1"/>
</dbReference>
<accession>A0A8C8F749</accession>
<dbReference type="InterPro" id="IPR050111">
    <property type="entry name" value="C-type_lectin/snaclec_domain"/>
</dbReference>
<reference evidence="16" key="2">
    <citation type="submission" date="2025-09" db="UniProtKB">
        <authorList>
            <consortium name="Ensembl"/>
        </authorList>
    </citation>
    <scope>IDENTIFICATION</scope>
</reference>
<feature type="disulfide bond" evidence="11">
    <location>
        <begin position="354"/>
        <end position="381"/>
    </location>
</feature>
<dbReference type="InterPro" id="IPR009057">
    <property type="entry name" value="Homeodomain-like_sf"/>
</dbReference>
<feature type="region of interest" description="Disordered" evidence="12">
    <location>
        <begin position="36"/>
        <end position="67"/>
    </location>
</feature>
<dbReference type="SUPFAM" id="SSF57440">
    <property type="entry name" value="Kringle-like"/>
    <property type="match status" value="1"/>
</dbReference>
<dbReference type="InterPro" id="IPR018378">
    <property type="entry name" value="C-type_lectin_CS"/>
</dbReference>
<evidence type="ECO:0000256" key="9">
    <source>
        <dbReference type="ARBA" id="ARBA00023170"/>
    </source>
</evidence>
<dbReference type="Pfam" id="PF00040">
    <property type="entry name" value="fn2"/>
    <property type="match status" value="1"/>
</dbReference>
<feature type="domain" description="C-type lectin" evidence="14">
    <location>
        <begin position="396"/>
        <end position="506"/>
    </location>
</feature>
<sequence length="1882" mass="213781">MGKSKEISQDLRKYILDLHKSGSSLGAISKHLNVPRSSVQTRVRKYKHHGTTQPSYRSGRRRALSPRDERTLVRKVQINPKTTAKDLVKKLEETGTKVSISTVKRVLYRHNLKGRSARKKPLLQNRHKKARLRFATAHGDKDHTFWRYFLWSDETKIELFGHKDHRYVWRKKGEACKPKNTIQTVKHGGDSIMLLGCFAAGWSGDDTFTIQHVSTGKCLVAMSTVTLGECDGSRGSQWKWGSGHRLFHVGTSQCLGLEVKTKALSLFSCGVMEAVMLLWRCLDEAIYTVYQMGLTVTDGLVSAKRDSSDAWRRDESTNNICQRPMRIVHTTNGTSTGEPCEFPFHYNGSWYHECLPDDQSSGLYWCSTTSDYDADKKMGYCLKHEEGCKALFNGPEGGPCYEFVSQVAVTWQEALDSCRSQGADLNSNMNHVLQRLDPLDRMWIGLHQLDTSQGWQWSDGSPLNDVRWDNAMPHTSILRESDCGFMNSKNYYESEICDKKLPYICKKNVNATQSVATEPLVYKSTLCDEGWAPWNMFCYKLVKDEPKMFAQAENYCKTIGGGLVSLHSLDSMEMISTQFHADVVLDVWIGLMGTGNPAILSWADETPVSFTYWDRNHPIQPSGDSGCVSYSGESHGWRVRSCDQKLPFMCQKKGEVNESSTAGCPPEGDWRRHGNSCYKVDSKEVSFKDRCDLTINNRFEQAFINRLLVEEINVKRQYFWTGLQDIKTTGEYQWVAQDGSGTNVAYTNWGWFEPALAGGCAVMSTAKPLGKWVVKNCTMFKAGSICKRDIAAPQPLEPEPDPNLPCPDGWASRPGISYCYKVFHEERLSRKRSWEEAERFCEALGAHLPSFNHPQEMGALNYVMRDSISDDRFFWVGLNRRNPAAGSWEWSDNRPVSRGKHIFHEDDEYNRGCTAFKVGTFRSLFVFLMHEFPPLPFYATPFHCDARLEWVCQIPRGKTPKNPVWYNPGGHHETSIFIDGNEFWFVTEPKLPYEEASLYCNSNGSKLAAPQSSNAAIQIHNNLPQVQVNDFLLLSSRFSHMHYYRAAFLGRCTTISDKNIFPEYEYSCELKLPFVCERHNTTAIETHPGEPHPNGLPCESDYLRFRDKCYGVIKPLYLTFQHANEHCQSMRGTLLTITDQVEQDFVTSLLPAQPQKTWIGLKLKQQDPEWVDDSPVSYLNFNPLLHGLLRPILVNLLDPESIELCVFVFNDPSSAMMGSWDYTSCSDQQYVSICQHYADKPEEPQFQLEPFQVNNHTFKLLQKNVTWHEALAECRNQNMDLASVADTLQQSVLTVHVTRARSPMWIGLFSADDGVHYHWTDHSHTVFSRWSSEPTVGRCVFLDTDGFWKATECMEQLAGAICHVPHEETHTTPEDRAVKCPHKSSGPNWIPFKNNCYTFQLASSRWEEFDKGQILQTCKKLDADADILTIRNVVENEFVKEQLLPFKDLVQFVWLGVFNDDNDNQMKWYDGTNVQYSNWGDGRPSVSASDEFMAGLNTEGVWDIFTNKRHFSPFKQRSIVACKLDKDSKDEYNQSVRDFERYGNLSYHVITRKLSWFQALEECGRGNGHLASVHDTGHNAHMELIAKRDGFPLWIGLSSQDVRDGSQSYEWSDGTKYHYSQAGLSDTVVKSSSDPQGVCVYITPHGTWMRMDCNAKLDGAICYNTTITTPTQRSNLAVPQVANNCPQNSGSSKWVEHQDHCYAFDMTFYNYSVYSMEDAKSICERLDAQLLTIMTKEENDFVSGYMADNPLITSRVWLGMDLDKQGQPVGWVDGSSLAFSNWETSGVKTATQQNSCAVMVSADGGIWSRVSCKDSHSRIVCKVPARSGSVPVALVFFLVVLTALLAAIGFVVYKKSRARFNSTVRYRRTIDDADSTSIMDAE</sequence>
<dbReference type="SMART" id="SM00059">
    <property type="entry name" value="FN2"/>
    <property type="match status" value="1"/>
</dbReference>
<dbReference type="Pfam" id="PF01498">
    <property type="entry name" value="HTH_Tnp_Tc3_2"/>
    <property type="match status" value="1"/>
</dbReference>
<reference evidence="16" key="1">
    <citation type="submission" date="2025-08" db="UniProtKB">
        <authorList>
            <consortium name="Ensembl"/>
        </authorList>
    </citation>
    <scope>IDENTIFICATION</scope>
</reference>
<evidence type="ECO:0000259" key="14">
    <source>
        <dbReference type="PROSITE" id="PS50041"/>
    </source>
</evidence>
<name>A0A8C8F749_ONCTS</name>
<evidence type="ECO:0000259" key="15">
    <source>
        <dbReference type="PROSITE" id="PS51092"/>
    </source>
</evidence>
<dbReference type="InterPro" id="IPR000772">
    <property type="entry name" value="Ricin_B_lectin"/>
</dbReference>
<feature type="transmembrane region" description="Helical" evidence="13">
    <location>
        <begin position="1830"/>
        <end position="1853"/>
    </location>
</feature>
<feature type="domain" description="C-type lectin" evidence="14">
    <location>
        <begin position="1253"/>
        <end position="1353"/>
    </location>
</feature>
<dbReference type="FunFam" id="2.10.10.10:FF:000001">
    <property type="entry name" value="Fibronectin 1a isoform 1"/>
    <property type="match status" value="1"/>
</dbReference>
<evidence type="ECO:0000256" key="1">
    <source>
        <dbReference type="ARBA" id="ARBA00004167"/>
    </source>
</evidence>
<dbReference type="CDD" id="cd00037">
    <property type="entry name" value="CLECT"/>
    <property type="match status" value="9"/>
</dbReference>
<feature type="domain" description="C-type lectin" evidence="14">
    <location>
        <begin position="1105"/>
        <end position="1228"/>
    </location>
</feature>
<dbReference type="SMART" id="SM00034">
    <property type="entry name" value="CLECT"/>
    <property type="match status" value="10"/>
</dbReference>
<dbReference type="PANTHER" id="PTHR22803">
    <property type="entry name" value="MANNOSE, PHOSPHOLIPASE, LECTIN RECEPTOR RELATED"/>
    <property type="match status" value="1"/>
</dbReference>
<keyword evidence="17" id="KW-1185">Reference proteome</keyword>
<dbReference type="InterPro" id="IPR036388">
    <property type="entry name" value="WH-like_DNA-bd_sf"/>
</dbReference>
<keyword evidence="9" id="KW-0675">Receptor</keyword>
<dbReference type="SUPFAM" id="SSF56436">
    <property type="entry name" value="C-type lectin-like"/>
    <property type="match status" value="10"/>
</dbReference>
<evidence type="ECO:0000256" key="5">
    <source>
        <dbReference type="ARBA" id="ARBA00022737"/>
    </source>
</evidence>
<dbReference type="InterPro" id="IPR000562">
    <property type="entry name" value="FN_type2_dom"/>
</dbReference>
<keyword evidence="3 13" id="KW-0812">Transmembrane</keyword>
<dbReference type="InterPro" id="IPR016186">
    <property type="entry name" value="C-type_lectin-like/link_sf"/>
</dbReference>